<feature type="transmembrane region" description="Helical" evidence="2">
    <location>
        <begin position="14"/>
        <end position="36"/>
    </location>
</feature>
<dbReference type="RefSeq" id="WP_021727992.1">
    <property type="nucleotide sequence ID" value="NZ_CP059976.1"/>
</dbReference>
<dbReference type="GO" id="GO:0016020">
    <property type="term" value="C:membrane"/>
    <property type="evidence" value="ECO:0007669"/>
    <property type="project" value="InterPro"/>
</dbReference>
<dbReference type="PANTHER" id="PTHR38758:SF1">
    <property type="entry name" value="PROTEIN, PUTATIVE-RELATED"/>
    <property type="match status" value="1"/>
</dbReference>
<feature type="compositionally biased region" description="Low complexity" evidence="1">
    <location>
        <begin position="252"/>
        <end position="267"/>
    </location>
</feature>
<feature type="transmembrane region" description="Helical" evidence="2">
    <location>
        <begin position="42"/>
        <end position="64"/>
    </location>
</feature>
<dbReference type="GO" id="GO:0019534">
    <property type="term" value="F:toxin transmembrane transporter activity"/>
    <property type="evidence" value="ECO:0007669"/>
    <property type="project" value="InterPro"/>
</dbReference>
<keyword evidence="2" id="KW-0812">Transmembrane</keyword>
<protein>
    <submittedName>
        <fullName evidence="3">Protein TolA</fullName>
    </submittedName>
</protein>
<evidence type="ECO:0000313" key="4">
    <source>
        <dbReference type="Proteomes" id="UP000195077"/>
    </source>
</evidence>
<feature type="compositionally biased region" description="Polar residues" evidence="1">
    <location>
        <begin position="282"/>
        <end position="295"/>
    </location>
</feature>
<reference evidence="3 4" key="1">
    <citation type="submission" date="2016-10" db="EMBL/GenBank/DDBJ databases">
        <title>Comparative genomics of Bacillus thuringiensis reveals a path to pathogens against multiple invertebrate hosts.</title>
        <authorList>
            <person name="Zheng J."/>
            <person name="Gao Q."/>
            <person name="Liu H."/>
            <person name="Peng D."/>
            <person name="Ruan L."/>
            <person name="Sun M."/>
        </authorList>
    </citation>
    <scope>NUCLEOTIDE SEQUENCE [LARGE SCALE GENOMIC DNA]</scope>
    <source>
        <strain evidence="3">I13</strain>
    </source>
</reference>
<accession>A0A9X6KJX9</accession>
<gene>
    <name evidence="3" type="ORF">BK775_32710</name>
</gene>
<dbReference type="InterPro" id="IPR014161">
    <property type="entry name" value="Tol-Pal_TolA"/>
</dbReference>
<organism evidence="3 4">
    <name type="scientific">Bacillus thuringiensis</name>
    <dbReference type="NCBI Taxonomy" id="1428"/>
    <lineage>
        <taxon>Bacteria</taxon>
        <taxon>Bacillati</taxon>
        <taxon>Bacillota</taxon>
        <taxon>Bacilli</taxon>
        <taxon>Bacillales</taxon>
        <taxon>Bacillaceae</taxon>
        <taxon>Bacillus</taxon>
        <taxon>Bacillus cereus group</taxon>
    </lineage>
</organism>
<comment type="caution">
    <text evidence="3">The sequence shown here is derived from an EMBL/GenBank/DDBJ whole genome shotgun (WGS) entry which is preliminary data.</text>
</comment>
<dbReference type="GO" id="GO:0043213">
    <property type="term" value="P:bacteriocin transport"/>
    <property type="evidence" value="ECO:0007669"/>
    <property type="project" value="InterPro"/>
</dbReference>
<name>A0A9X6KJX9_BACTU</name>
<evidence type="ECO:0000313" key="3">
    <source>
        <dbReference type="EMBL" id="OUA15372.1"/>
    </source>
</evidence>
<dbReference type="NCBIfam" id="TIGR02794">
    <property type="entry name" value="tolA_full"/>
    <property type="match status" value="1"/>
</dbReference>
<feature type="region of interest" description="Disordered" evidence="1">
    <location>
        <begin position="110"/>
        <end position="304"/>
    </location>
</feature>
<evidence type="ECO:0000256" key="2">
    <source>
        <dbReference type="SAM" id="Phobius"/>
    </source>
</evidence>
<sequence>MNWRKIFGYRSKTAWKMFIASIVYIFILFLILQAIIPNSIRPALVNIGFLGFPLSLLVLIIGLIKPQFVLPKIQIKTRKKVVYSYLYLALAFFLMGIVFIDGKSTSNQTVQKADTKVATSQDTKKDTADTKSKEEAQRKAQEETERKAQEEADRKAQEEANRKAQEETQRKAQEEANHKAQEETQRKAQEEANHKAQEEAQRKAQEEANRKAQEEANRKAQEEANRKAQEEANRKAQGEANRKAQEEASQKSNAVVSSSSGNHNGSNRKPFQNDPSDDKEANTTCKGQIKGNANSKKYHVPGGQYYDSTKDNIVWFCSEADAQAAGYVRSKK</sequence>
<dbReference type="AlphaFoldDB" id="A0A9X6KJX9"/>
<dbReference type="PANTHER" id="PTHR38758">
    <property type="entry name" value="PUTATIVE-RELATED"/>
    <property type="match status" value="1"/>
</dbReference>
<feature type="compositionally biased region" description="Basic and acidic residues" evidence="1">
    <location>
        <begin position="122"/>
        <end position="249"/>
    </location>
</feature>
<evidence type="ECO:0000256" key="1">
    <source>
        <dbReference type="SAM" id="MobiDB-lite"/>
    </source>
</evidence>
<dbReference type="Proteomes" id="UP000195077">
    <property type="component" value="Unassembled WGS sequence"/>
</dbReference>
<keyword evidence="2" id="KW-0472">Membrane</keyword>
<feature type="transmembrane region" description="Helical" evidence="2">
    <location>
        <begin position="85"/>
        <end position="102"/>
    </location>
</feature>
<dbReference type="EMBL" id="NFEN01000209">
    <property type="protein sequence ID" value="OUA15372.1"/>
    <property type="molecule type" value="Genomic_DNA"/>
</dbReference>
<proteinExistence type="predicted"/>
<keyword evidence="2" id="KW-1133">Transmembrane helix</keyword>